<dbReference type="AlphaFoldDB" id="C5KI23"/>
<dbReference type="PANTHER" id="PTHR21686">
    <property type="entry name" value="DEOXYNUCLEOTIDYLTRANSFERASE TERMINAL-INTERACTING PROTEIN 2"/>
    <property type="match status" value="1"/>
</dbReference>
<evidence type="ECO:0000256" key="2">
    <source>
        <dbReference type="ARBA" id="ARBA00023242"/>
    </source>
</evidence>
<feature type="compositionally biased region" description="Basic and acidic residues" evidence="3">
    <location>
        <begin position="22"/>
        <end position="34"/>
    </location>
</feature>
<dbReference type="Proteomes" id="UP000007800">
    <property type="component" value="Unassembled WGS sequence"/>
</dbReference>
<dbReference type="RefSeq" id="XP_002784439.1">
    <property type="nucleotide sequence ID" value="XM_002784393.1"/>
</dbReference>
<proteinExistence type="predicted"/>
<dbReference type="Pfam" id="PF08698">
    <property type="entry name" value="Fcf2"/>
    <property type="match status" value="1"/>
</dbReference>
<protein>
    <recommendedName>
        <fullName evidence="4">Fcf2 pre-rRNA processing C-terminal domain-containing protein</fullName>
    </recommendedName>
</protein>
<dbReference type="OrthoDB" id="427886at2759"/>
<feature type="region of interest" description="Disordered" evidence="3">
    <location>
        <begin position="22"/>
        <end position="44"/>
    </location>
</feature>
<dbReference type="InterPro" id="IPR039883">
    <property type="entry name" value="Fcf2/DNTTIP2"/>
</dbReference>
<feature type="compositionally biased region" description="Gly residues" evidence="3">
    <location>
        <begin position="193"/>
        <end position="204"/>
    </location>
</feature>
<keyword evidence="6" id="KW-1185">Reference proteome</keyword>
<dbReference type="GeneID" id="9061373"/>
<name>C5KI23_PERM5</name>
<evidence type="ECO:0000259" key="4">
    <source>
        <dbReference type="Pfam" id="PF08698"/>
    </source>
</evidence>
<evidence type="ECO:0000256" key="1">
    <source>
        <dbReference type="ARBA" id="ARBA00004604"/>
    </source>
</evidence>
<dbReference type="PANTHER" id="PTHR21686:SF12">
    <property type="entry name" value="DEOXYNUCLEOTIDYLTRANSFERASE TERMINAL-INTERACTING PROTEIN 2"/>
    <property type="match status" value="1"/>
</dbReference>
<evidence type="ECO:0000313" key="5">
    <source>
        <dbReference type="EMBL" id="EER16235.1"/>
    </source>
</evidence>
<dbReference type="EMBL" id="GG673069">
    <property type="protein sequence ID" value="EER16235.1"/>
    <property type="molecule type" value="Genomic_DNA"/>
</dbReference>
<sequence length="271" mass="29951">MLDDSDDDDDFVMRFVSDRLKAKVRAEDPPEKHRPGVVKSSEAAGGEFFDGLDLAMATTRQPPRTFASTDHSSESAAITLAGLNTKAKAGEWNVDPEEVIGDNATEALPERPPLALNNAAPDVVSAVAERKEAKREKDERLDGWFGLPRQQLTPQMKNELRILKLKPYMDPKKFMKRLDSKKLPTHFHIGVEVGGGKVRAGGGEESQAAGTYNKRSRGSGVSLLSDALKDSTVQAWTQRRLSEAQTLAKLRAPYKVKRKSKAAKNSWKKRK</sequence>
<comment type="subcellular location">
    <subcellularLocation>
        <location evidence="1">Nucleus</location>
        <location evidence="1">Nucleolus</location>
    </subcellularLocation>
</comment>
<dbReference type="InParanoid" id="C5KI23"/>
<feature type="region of interest" description="Disordered" evidence="3">
    <location>
        <begin position="193"/>
        <end position="220"/>
    </location>
</feature>
<evidence type="ECO:0000256" key="3">
    <source>
        <dbReference type="SAM" id="MobiDB-lite"/>
    </source>
</evidence>
<gene>
    <name evidence="5" type="ORF">Pmar_PMAR003698</name>
</gene>
<accession>C5KI23</accession>
<evidence type="ECO:0000313" key="6">
    <source>
        <dbReference type="Proteomes" id="UP000007800"/>
    </source>
</evidence>
<dbReference type="InterPro" id="IPR014810">
    <property type="entry name" value="Fcf2_C"/>
</dbReference>
<dbReference type="GO" id="GO:0005730">
    <property type="term" value="C:nucleolus"/>
    <property type="evidence" value="ECO:0007669"/>
    <property type="project" value="UniProtKB-SubCell"/>
</dbReference>
<keyword evidence="2" id="KW-0539">Nucleus</keyword>
<dbReference type="GO" id="GO:0003723">
    <property type="term" value="F:RNA binding"/>
    <property type="evidence" value="ECO:0007669"/>
    <property type="project" value="TreeGrafter"/>
</dbReference>
<reference evidence="5 6" key="1">
    <citation type="submission" date="2008-07" db="EMBL/GenBank/DDBJ databases">
        <authorList>
            <person name="El-Sayed N."/>
            <person name="Caler E."/>
            <person name="Inman J."/>
            <person name="Amedeo P."/>
            <person name="Hass B."/>
            <person name="Wortman J."/>
        </authorList>
    </citation>
    <scope>NUCLEOTIDE SEQUENCE [LARGE SCALE GENOMIC DNA]</scope>
    <source>
        <strain evidence="6">ATCC 50983 / TXsc</strain>
    </source>
</reference>
<dbReference type="OMA" id="TFASTDH"/>
<organism evidence="6">
    <name type="scientific">Perkinsus marinus (strain ATCC 50983 / TXsc)</name>
    <dbReference type="NCBI Taxonomy" id="423536"/>
    <lineage>
        <taxon>Eukaryota</taxon>
        <taxon>Sar</taxon>
        <taxon>Alveolata</taxon>
        <taxon>Perkinsozoa</taxon>
        <taxon>Perkinsea</taxon>
        <taxon>Perkinsida</taxon>
        <taxon>Perkinsidae</taxon>
        <taxon>Perkinsus</taxon>
    </lineage>
</organism>
<dbReference type="GO" id="GO:0006396">
    <property type="term" value="P:RNA processing"/>
    <property type="evidence" value="ECO:0007669"/>
    <property type="project" value="TreeGrafter"/>
</dbReference>
<feature type="domain" description="Fcf2 pre-rRNA processing C-terminal" evidence="4">
    <location>
        <begin position="137"/>
        <end position="240"/>
    </location>
</feature>